<dbReference type="InterPro" id="IPR016032">
    <property type="entry name" value="Sig_transdc_resp-reg_C-effctor"/>
</dbReference>
<comment type="caution">
    <text evidence="5">The sequence shown here is derived from an EMBL/GenBank/DDBJ whole genome shotgun (WGS) entry which is preliminary data.</text>
</comment>
<name>A0A0A0JUS8_9MICO</name>
<dbReference type="GO" id="GO:0006355">
    <property type="term" value="P:regulation of DNA-templated transcription"/>
    <property type="evidence" value="ECO:0007669"/>
    <property type="project" value="InterPro"/>
</dbReference>
<dbReference type="CDD" id="cd06170">
    <property type="entry name" value="LuxR_C_like"/>
    <property type="match status" value="1"/>
</dbReference>
<dbReference type="PRINTS" id="PR00038">
    <property type="entry name" value="HTHLUXR"/>
</dbReference>
<dbReference type="PROSITE" id="PS00622">
    <property type="entry name" value="HTH_LUXR_1"/>
    <property type="match status" value="1"/>
</dbReference>
<protein>
    <recommendedName>
        <fullName evidence="4">HTH luxR-type domain-containing protein</fullName>
    </recommendedName>
</protein>
<gene>
    <name evidence="5" type="ORF">N801_08445</name>
</gene>
<dbReference type="SUPFAM" id="SSF46894">
    <property type="entry name" value="C-terminal effector domain of the bipartite response regulators"/>
    <property type="match status" value="1"/>
</dbReference>
<dbReference type="PANTHER" id="PTHR44688:SF16">
    <property type="entry name" value="DNA-BINDING TRANSCRIPTIONAL ACTIVATOR DEVR_DOSR"/>
    <property type="match status" value="1"/>
</dbReference>
<reference evidence="5 6" key="1">
    <citation type="submission" date="2013-08" db="EMBL/GenBank/DDBJ databases">
        <title>The genome sequence of Knoellia aerolata.</title>
        <authorList>
            <person name="Zhu W."/>
            <person name="Wang G."/>
        </authorList>
    </citation>
    <scope>NUCLEOTIDE SEQUENCE [LARGE SCALE GENOMIC DNA]</scope>
    <source>
        <strain evidence="5 6">DSM 18566</strain>
    </source>
</reference>
<dbReference type="eggNOG" id="COG2197">
    <property type="taxonomic scope" value="Bacteria"/>
</dbReference>
<dbReference type="EMBL" id="AVPL01000041">
    <property type="protein sequence ID" value="KGN40449.1"/>
    <property type="molecule type" value="Genomic_DNA"/>
</dbReference>
<evidence type="ECO:0000313" key="5">
    <source>
        <dbReference type="EMBL" id="KGN40449.1"/>
    </source>
</evidence>
<sequence length="257" mass="27953">MTSRPERLDLLKAAVTIHLEEGRIEAARDAVSAFEEITRGTTTPALAAETSAVRGALALSEGDPARALPLLRQAVGTWQEQDAPHERARLNVLIGRASRAPGDEDGARLEFFAAQQTFQRLGARPDLAQLDRIVAATDGAPASHGLTRREVEVLSLIARGKANRAIASELHLSERTVHRHVSNIFTKLDVDSRTAAVAYAITHRIVEMGSLSPDHQTAAVASRGEARPVVRLSRRRELATCRRHSTPQRGAGRRVSR</sequence>
<dbReference type="STRING" id="1385519.N801_08445"/>
<dbReference type="InterPro" id="IPR036388">
    <property type="entry name" value="WH-like_DNA-bd_sf"/>
</dbReference>
<dbReference type="AlphaFoldDB" id="A0A0A0JUS8"/>
<organism evidence="5 6">
    <name type="scientific">Knoellia aerolata DSM 18566</name>
    <dbReference type="NCBI Taxonomy" id="1385519"/>
    <lineage>
        <taxon>Bacteria</taxon>
        <taxon>Bacillati</taxon>
        <taxon>Actinomycetota</taxon>
        <taxon>Actinomycetes</taxon>
        <taxon>Micrococcales</taxon>
        <taxon>Intrasporangiaceae</taxon>
        <taxon>Knoellia</taxon>
    </lineage>
</organism>
<dbReference type="Pfam" id="PF00196">
    <property type="entry name" value="GerE"/>
    <property type="match status" value="1"/>
</dbReference>
<dbReference type="GO" id="GO:0003677">
    <property type="term" value="F:DNA binding"/>
    <property type="evidence" value="ECO:0007669"/>
    <property type="project" value="UniProtKB-KW"/>
</dbReference>
<keyword evidence="2" id="KW-0238">DNA-binding</keyword>
<dbReference type="PANTHER" id="PTHR44688">
    <property type="entry name" value="DNA-BINDING TRANSCRIPTIONAL ACTIVATOR DEVR_DOSR"/>
    <property type="match status" value="1"/>
</dbReference>
<keyword evidence="1" id="KW-0805">Transcription regulation</keyword>
<feature type="domain" description="HTH luxR-type" evidence="4">
    <location>
        <begin position="139"/>
        <end position="204"/>
    </location>
</feature>
<accession>A0A0A0JUS8</accession>
<dbReference type="Proteomes" id="UP000030013">
    <property type="component" value="Unassembled WGS sequence"/>
</dbReference>
<dbReference type="SMART" id="SM00421">
    <property type="entry name" value="HTH_LUXR"/>
    <property type="match status" value="1"/>
</dbReference>
<dbReference type="PROSITE" id="PS50043">
    <property type="entry name" value="HTH_LUXR_2"/>
    <property type="match status" value="1"/>
</dbReference>
<dbReference type="RefSeq" id="WP_052113017.1">
    <property type="nucleotide sequence ID" value="NZ_AVPL01000041.1"/>
</dbReference>
<evidence type="ECO:0000256" key="2">
    <source>
        <dbReference type="ARBA" id="ARBA00023125"/>
    </source>
</evidence>
<evidence type="ECO:0000313" key="6">
    <source>
        <dbReference type="Proteomes" id="UP000030013"/>
    </source>
</evidence>
<keyword evidence="6" id="KW-1185">Reference proteome</keyword>
<dbReference type="Gene3D" id="1.10.10.10">
    <property type="entry name" value="Winged helix-like DNA-binding domain superfamily/Winged helix DNA-binding domain"/>
    <property type="match status" value="1"/>
</dbReference>
<evidence type="ECO:0000256" key="1">
    <source>
        <dbReference type="ARBA" id="ARBA00023015"/>
    </source>
</evidence>
<dbReference type="InterPro" id="IPR000792">
    <property type="entry name" value="Tscrpt_reg_LuxR_C"/>
</dbReference>
<proteinExistence type="predicted"/>
<keyword evidence="3" id="KW-0804">Transcription</keyword>
<evidence type="ECO:0000259" key="4">
    <source>
        <dbReference type="PROSITE" id="PS50043"/>
    </source>
</evidence>
<evidence type="ECO:0000256" key="3">
    <source>
        <dbReference type="ARBA" id="ARBA00023163"/>
    </source>
</evidence>
<dbReference type="SUPFAM" id="SSF48452">
    <property type="entry name" value="TPR-like"/>
    <property type="match status" value="1"/>
</dbReference>
<dbReference type="InterPro" id="IPR011990">
    <property type="entry name" value="TPR-like_helical_dom_sf"/>
</dbReference>